<evidence type="ECO:0000313" key="2">
    <source>
        <dbReference type="EMBL" id="KAH6688564.1"/>
    </source>
</evidence>
<evidence type="ECO:0000256" key="1">
    <source>
        <dbReference type="SAM" id="MobiDB-lite"/>
    </source>
</evidence>
<feature type="region of interest" description="Disordered" evidence="1">
    <location>
        <begin position="190"/>
        <end position="240"/>
    </location>
</feature>
<protein>
    <submittedName>
        <fullName evidence="2">Uncharacterized protein</fullName>
    </submittedName>
</protein>
<reference evidence="2" key="1">
    <citation type="journal article" date="2021" name="Nat. Commun.">
        <title>Genetic determinants of endophytism in the Arabidopsis root mycobiome.</title>
        <authorList>
            <person name="Mesny F."/>
            <person name="Miyauchi S."/>
            <person name="Thiergart T."/>
            <person name="Pickel B."/>
            <person name="Atanasova L."/>
            <person name="Karlsson M."/>
            <person name="Huettel B."/>
            <person name="Barry K.W."/>
            <person name="Haridas S."/>
            <person name="Chen C."/>
            <person name="Bauer D."/>
            <person name="Andreopoulos W."/>
            <person name="Pangilinan J."/>
            <person name="LaButti K."/>
            <person name="Riley R."/>
            <person name="Lipzen A."/>
            <person name="Clum A."/>
            <person name="Drula E."/>
            <person name="Henrissat B."/>
            <person name="Kohler A."/>
            <person name="Grigoriev I.V."/>
            <person name="Martin F.M."/>
            <person name="Hacquard S."/>
        </authorList>
    </citation>
    <scope>NUCLEOTIDE SEQUENCE</scope>
    <source>
        <strain evidence="2">MPI-SDFR-AT-0117</strain>
    </source>
</reference>
<evidence type="ECO:0000313" key="3">
    <source>
        <dbReference type="Proteomes" id="UP000770015"/>
    </source>
</evidence>
<sequence>MNPSRTTRKSCCLLSALAERVTAWELNPHLTITSLSLAWTSIVKLHLCSPHRPAFNIIPCHTHALASSSYAFFACESCRLTCMFPMCQEGQAGAGRGQASASLAPQDHCTGPPAAMDASRARMFILEGPTALLIGALIFISVPSSPSPKQDAPRPFSWSMISGASPATRSVCRYIASRRRLVPTAVMMRQEHPPEQQKHQEPARPPPPSLLLSATPPFLTVNSSQPTRGGGDDSSFSTHMHAGRVGDTLRKTGFGAASWTSSLQGLRLGSPIYP</sequence>
<accession>A0A9P8VDM9</accession>
<feature type="compositionally biased region" description="Basic and acidic residues" evidence="1">
    <location>
        <begin position="190"/>
        <end position="202"/>
    </location>
</feature>
<gene>
    <name evidence="2" type="ORF">F5X68DRAFT_80664</name>
</gene>
<name>A0A9P8VDM9_9PEZI</name>
<proteinExistence type="predicted"/>
<feature type="compositionally biased region" description="Low complexity" evidence="1">
    <location>
        <begin position="210"/>
        <end position="220"/>
    </location>
</feature>
<comment type="caution">
    <text evidence="2">The sequence shown here is derived from an EMBL/GenBank/DDBJ whole genome shotgun (WGS) entry which is preliminary data.</text>
</comment>
<keyword evidence="3" id="KW-1185">Reference proteome</keyword>
<organism evidence="2 3">
    <name type="scientific">Plectosphaerella plurivora</name>
    <dbReference type="NCBI Taxonomy" id="936078"/>
    <lineage>
        <taxon>Eukaryota</taxon>
        <taxon>Fungi</taxon>
        <taxon>Dikarya</taxon>
        <taxon>Ascomycota</taxon>
        <taxon>Pezizomycotina</taxon>
        <taxon>Sordariomycetes</taxon>
        <taxon>Hypocreomycetidae</taxon>
        <taxon>Glomerellales</taxon>
        <taxon>Plectosphaerellaceae</taxon>
        <taxon>Plectosphaerella</taxon>
    </lineage>
</organism>
<dbReference type="Proteomes" id="UP000770015">
    <property type="component" value="Unassembled WGS sequence"/>
</dbReference>
<dbReference type="EMBL" id="JAGSXJ010000009">
    <property type="protein sequence ID" value="KAH6688564.1"/>
    <property type="molecule type" value="Genomic_DNA"/>
</dbReference>
<dbReference type="AlphaFoldDB" id="A0A9P8VDM9"/>